<dbReference type="InterPro" id="IPR023393">
    <property type="entry name" value="START-like_dom_sf"/>
</dbReference>
<organism evidence="1 2">
    <name type="scientific">Actinoalloteichus caeruleus DSM 43889</name>
    <dbReference type="NCBI Taxonomy" id="1120930"/>
    <lineage>
        <taxon>Bacteria</taxon>
        <taxon>Bacillati</taxon>
        <taxon>Actinomycetota</taxon>
        <taxon>Actinomycetes</taxon>
        <taxon>Pseudonocardiales</taxon>
        <taxon>Pseudonocardiaceae</taxon>
        <taxon>Actinoalloteichus</taxon>
        <taxon>Actinoalloteichus cyanogriseus</taxon>
    </lineage>
</organism>
<dbReference type="Gene3D" id="3.30.530.20">
    <property type="match status" value="1"/>
</dbReference>
<evidence type="ECO:0000313" key="1">
    <source>
        <dbReference type="EMBL" id="MCP2334389.1"/>
    </source>
</evidence>
<dbReference type="PIRSF" id="PIRSF017371">
    <property type="entry name" value="UCP017371"/>
    <property type="match status" value="1"/>
</dbReference>
<dbReference type="CDD" id="cd07812">
    <property type="entry name" value="SRPBCC"/>
    <property type="match status" value="1"/>
</dbReference>
<comment type="caution">
    <text evidence="1">The sequence shown here is derived from an EMBL/GenBank/DDBJ whole genome shotgun (WGS) entry which is preliminary data.</text>
</comment>
<dbReference type="InterPro" id="IPR014488">
    <property type="entry name" value="UCP017371"/>
</dbReference>
<accession>A0ABT1JPE6</accession>
<dbReference type="Proteomes" id="UP000791080">
    <property type="component" value="Unassembled WGS sequence"/>
</dbReference>
<keyword evidence="2" id="KW-1185">Reference proteome</keyword>
<name>A0ABT1JPE6_ACTCY</name>
<reference evidence="1 2" key="1">
    <citation type="submission" date="2022-06" db="EMBL/GenBank/DDBJ databases">
        <title>Genomic Encyclopedia of Type Strains, Phase I: the one thousand microbial genomes (KMG-I) project.</title>
        <authorList>
            <person name="Kyrpides N."/>
        </authorList>
    </citation>
    <scope>NUCLEOTIDE SEQUENCE [LARGE SCALE GENOMIC DNA]</scope>
    <source>
        <strain evidence="1 2">DSM 43889</strain>
    </source>
</reference>
<gene>
    <name evidence="1" type="ORF">G443_004659</name>
</gene>
<sequence>MGQVKAEVSREFDRPATQVFAAMADYEDSRSRVLTENYTEYEVLSGGRGEGTRVRWKLQATKSRVRDCVMNVSTPRETQLVESDENSSLVTTWTVVDLGDDRSRVTGVTTWEGAGGVKGFFERIFAPLGLRKIHQRLLDNVAGSLS</sequence>
<protein>
    <submittedName>
        <fullName evidence="1">Polyketide cyclase / dehydrase and lipid transport</fullName>
    </submittedName>
</protein>
<proteinExistence type="predicted"/>
<evidence type="ECO:0000313" key="2">
    <source>
        <dbReference type="Proteomes" id="UP000791080"/>
    </source>
</evidence>
<dbReference type="RefSeq" id="WP_026419941.1">
    <property type="nucleotide sequence ID" value="NZ_AUBJ02000001.1"/>
</dbReference>
<dbReference type="SUPFAM" id="SSF55961">
    <property type="entry name" value="Bet v1-like"/>
    <property type="match status" value="1"/>
</dbReference>
<dbReference type="EMBL" id="AUBJ02000001">
    <property type="protein sequence ID" value="MCP2334389.1"/>
    <property type="molecule type" value="Genomic_DNA"/>
</dbReference>
<dbReference type="InterPro" id="IPR019587">
    <property type="entry name" value="Polyketide_cyclase/dehydratase"/>
</dbReference>
<dbReference type="Pfam" id="PF10604">
    <property type="entry name" value="Polyketide_cyc2"/>
    <property type="match status" value="1"/>
</dbReference>